<evidence type="ECO:0000313" key="1">
    <source>
        <dbReference type="EMBL" id="PTX60191.1"/>
    </source>
</evidence>
<evidence type="ECO:0000313" key="2">
    <source>
        <dbReference type="Proteomes" id="UP000244090"/>
    </source>
</evidence>
<keyword evidence="2" id="KW-1185">Reference proteome</keyword>
<name>A0A2T6BVV1_9FLAO</name>
<protein>
    <submittedName>
        <fullName evidence="1">Uncharacterized protein</fullName>
    </submittedName>
</protein>
<proteinExistence type="predicted"/>
<dbReference type="Proteomes" id="UP000244090">
    <property type="component" value="Unassembled WGS sequence"/>
</dbReference>
<comment type="caution">
    <text evidence="1">The sequence shown here is derived from an EMBL/GenBank/DDBJ whole genome shotgun (WGS) entry which is preliminary data.</text>
</comment>
<dbReference type="RefSeq" id="WP_108115793.1">
    <property type="nucleotide sequence ID" value="NZ_QBKT01000007.1"/>
</dbReference>
<organism evidence="1 2">
    <name type="scientific">Kordia periserrulae</name>
    <dbReference type="NCBI Taxonomy" id="701523"/>
    <lineage>
        <taxon>Bacteria</taxon>
        <taxon>Pseudomonadati</taxon>
        <taxon>Bacteroidota</taxon>
        <taxon>Flavobacteriia</taxon>
        <taxon>Flavobacteriales</taxon>
        <taxon>Flavobacteriaceae</taxon>
        <taxon>Kordia</taxon>
    </lineage>
</organism>
<reference evidence="1 2" key="1">
    <citation type="submission" date="2018-04" db="EMBL/GenBank/DDBJ databases">
        <title>Genomic Encyclopedia of Archaeal and Bacterial Type Strains, Phase II (KMG-II): from individual species to whole genera.</title>
        <authorList>
            <person name="Goeker M."/>
        </authorList>
    </citation>
    <scope>NUCLEOTIDE SEQUENCE [LARGE SCALE GENOMIC DNA]</scope>
    <source>
        <strain evidence="1 2">DSM 25731</strain>
    </source>
</reference>
<gene>
    <name evidence="1" type="ORF">C8N46_107198</name>
</gene>
<accession>A0A2T6BVV1</accession>
<dbReference type="AlphaFoldDB" id="A0A2T6BVV1"/>
<sequence length="64" mass="7406">MKKKETKHLKLNKTKVSQLLELDLEKVKGGASGKTCEWDPYLEQYVRCNDYDYSTNGCDSTWST</sequence>
<dbReference type="EMBL" id="QBKT01000007">
    <property type="protein sequence ID" value="PTX60191.1"/>
    <property type="molecule type" value="Genomic_DNA"/>
</dbReference>